<evidence type="ECO:0000256" key="3">
    <source>
        <dbReference type="ARBA" id="ARBA00022723"/>
    </source>
</evidence>
<accession>A0A0F7VUK7</accession>
<organism evidence="6 7">
    <name type="scientific">Streptomyces leeuwenhoekii</name>
    <dbReference type="NCBI Taxonomy" id="1437453"/>
    <lineage>
        <taxon>Bacteria</taxon>
        <taxon>Bacillati</taxon>
        <taxon>Actinomycetota</taxon>
        <taxon>Actinomycetes</taxon>
        <taxon>Kitasatosporales</taxon>
        <taxon>Streptomycetaceae</taxon>
        <taxon>Streptomyces</taxon>
    </lineage>
</organism>
<dbReference type="AlphaFoldDB" id="A0A0F7VUK7"/>
<evidence type="ECO:0000256" key="4">
    <source>
        <dbReference type="ARBA" id="ARBA00023002"/>
    </source>
</evidence>
<dbReference type="GO" id="GO:0016705">
    <property type="term" value="F:oxidoreductase activity, acting on paired donors, with incorporation or reduction of molecular oxygen"/>
    <property type="evidence" value="ECO:0007669"/>
    <property type="project" value="InterPro"/>
</dbReference>
<dbReference type="CDD" id="cd00302">
    <property type="entry name" value="cytochrome_P450"/>
    <property type="match status" value="1"/>
</dbReference>
<keyword evidence="2" id="KW-0349">Heme</keyword>
<evidence type="ECO:0000256" key="2">
    <source>
        <dbReference type="ARBA" id="ARBA00022617"/>
    </source>
</evidence>
<dbReference type="RefSeq" id="WP_047121592.1">
    <property type="nucleotide sequence ID" value="NZ_AZSD01000408.1"/>
</dbReference>
<keyword evidence="5" id="KW-0408">Iron</keyword>
<keyword evidence="3" id="KW-0479">Metal-binding</keyword>
<dbReference type="InterPro" id="IPR050705">
    <property type="entry name" value="Cytochrome_P450_3A"/>
</dbReference>
<evidence type="ECO:0000313" key="6">
    <source>
        <dbReference type="EMBL" id="CQR60676.1"/>
    </source>
</evidence>
<comment type="similarity">
    <text evidence="1">Belongs to the cytochrome P450 family.</text>
</comment>
<protein>
    <submittedName>
        <fullName evidence="6">Cytochrome P</fullName>
    </submittedName>
</protein>
<dbReference type="KEGG" id="sle:sle_12140"/>
<reference evidence="6 7" key="1">
    <citation type="submission" date="2015-02" db="EMBL/GenBank/DDBJ databases">
        <authorList>
            <person name="Gomez-Escribano P.J."/>
        </authorList>
    </citation>
    <scope>NUCLEOTIDE SEQUENCE [LARGE SCALE GENOMIC DNA]</scope>
    <source>
        <strain evidence="7">C34 (DSM 42122 / NRRL B-24963)</strain>
    </source>
</reference>
<evidence type="ECO:0000313" key="7">
    <source>
        <dbReference type="Proteomes" id="UP000035016"/>
    </source>
</evidence>
<dbReference type="InterPro" id="IPR036396">
    <property type="entry name" value="Cyt_P450_sf"/>
</dbReference>
<dbReference type="EMBL" id="LN831790">
    <property type="protein sequence ID" value="CQR60676.1"/>
    <property type="molecule type" value="Genomic_DNA"/>
</dbReference>
<sequence length="386" mass="43385">MFLDRKSLWPHLLRWEKLAADADGPFRLRFGTLFIADANAARQVLVESADSYVEQSGFFRIGPTPLPREPRIQASRELIKVLAHHGPNSSFDIDRAVHELRDGRGRLRHQRWGAELIRRYFAPVIAHERHAEINSLVDVYVTSSIVGDDIVGHAIRGPHRSVPRIRAGFAEQLKRLPAGGTGANDLVDVVLSLRGELSPADRAQLLQRLVLSAVGFTGVALEWVVLLGIQHGYNSPAVRPEHIRSLVRETLRLYPTAWRLVRVAAADHDMDGIWVRKGEHVLIGTHAIHRTGAVWDDPLHFLPSRWEKLTDDQRKSYLPFGKGGAMCPANGFALKALEHLGYLILHDFEGDVRLRRRKPHVRTLLAPPAGWTRLTRKRTTSGSNGR</sequence>
<dbReference type="Gene3D" id="1.10.630.10">
    <property type="entry name" value="Cytochrome P450"/>
    <property type="match status" value="1"/>
</dbReference>
<dbReference type="SUPFAM" id="SSF48264">
    <property type="entry name" value="Cytochrome P450"/>
    <property type="match status" value="1"/>
</dbReference>
<name>A0A0F7VUK7_STRLW</name>
<gene>
    <name evidence="6" type="primary">sle_12140</name>
</gene>
<dbReference type="GO" id="GO:0005506">
    <property type="term" value="F:iron ion binding"/>
    <property type="evidence" value="ECO:0007669"/>
    <property type="project" value="InterPro"/>
</dbReference>
<dbReference type="GO" id="GO:0020037">
    <property type="term" value="F:heme binding"/>
    <property type="evidence" value="ECO:0007669"/>
    <property type="project" value="InterPro"/>
</dbReference>
<dbReference type="Pfam" id="PF00067">
    <property type="entry name" value="p450"/>
    <property type="match status" value="1"/>
</dbReference>
<dbReference type="PANTHER" id="PTHR24302:SF15">
    <property type="entry name" value="FATTY-ACID PEROXYGENASE"/>
    <property type="match status" value="1"/>
</dbReference>
<dbReference type="Proteomes" id="UP000035016">
    <property type="component" value="Chromosome Chromosome"/>
</dbReference>
<keyword evidence="4" id="KW-0560">Oxidoreductase</keyword>
<dbReference type="InterPro" id="IPR001128">
    <property type="entry name" value="Cyt_P450"/>
</dbReference>
<evidence type="ECO:0000256" key="5">
    <source>
        <dbReference type="ARBA" id="ARBA00023004"/>
    </source>
</evidence>
<dbReference type="GO" id="GO:0008395">
    <property type="term" value="F:steroid hydroxylase activity"/>
    <property type="evidence" value="ECO:0007669"/>
    <property type="project" value="TreeGrafter"/>
</dbReference>
<dbReference type="PANTHER" id="PTHR24302">
    <property type="entry name" value="CYTOCHROME P450 FAMILY 3"/>
    <property type="match status" value="1"/>
</dbReference>
<proteinExistence type="inferred from homology"/>
<evidence type="ECO:0000256" key="1">
    <source>
        <dbReference type="ARBA" id="ARBA00010617"/>
    </source>
</evidence>